<dbReference type="Pfam" id="PF20179">
    <property type="entry name" value="MSS51_C"/>
    <property type="match status" value="1"/>
</dbReference>
<gene>
    <name evidence="6" type="ORF">MCHLO_08505</name>
</gene>
<keyword evidence="3" id="KW-0862">Zinc</keyword>
<keyword evidence="2 4" id="KW-0863">Zinc-finger</keyword>
<dbReference type="Pfam" id="PF01753">
    <property type="entry name" value="zf-MYND"/>
    <property type="match status" value="1"/>
</dbReference>
<dbReference type="InterPro" id="IPR002893">
    <property type="entry name" value="Znf_MYND"/>
</dbReference>
<dbReference type="PROSITE" id="PS50865">
    <property type="entry name" value="ZF_MYND_2"/>
    <property type="match status" value="1"/>
</dbReference>
<accession>A0ABQ0LN87</accession>
<evidence type="ECO:0000259" key="5">
    <source>
        <dbReference type="PROSITE" id="PS50865"/>
    </source>
</evidence>
<dbReference type="PANTHER" id="PTHR46920">
    <property type="match status" value="1"/>
</dbReference>
<proteinExistence type="predicted"/>
<evidence type="ECO:0000256" key="4">
    <source>
        <dbReference type="PROSITE-ProRule" id="PRU00134"/>
    </source>
</evidence>
<dbReference type="InterPro" id="IPR052839">
    <property type="entry name" value="Mito_gene_expr_regulator"/>
</dbReference>
<dbReference type="InterPro" id="IPR046824">
    <property type="entry name" value="Mss51-like_C"/>
</dbReference>
<sequence length="414" mass="47219">MQRCSNCKRVFYCSPACQRDDWSAHKAECKQLKKVNEKRGHWLADASQRLRHFQVEQALRYLVVADAVGTNPYSRYPPLISFGRKCQVCFRTEFHAPEHDFTPCPKCKLAWWCSPECGAIFTDVAHTAEHCKDLSIVRTVDCFQATVDLHPVYIPPSSLSGWKDYKKRIFPEFDFAADVTSWEFRRAVPNAAQAVDLLATESTSIVATLLSALDIAIPNLARRKSLCIHVAGAAERELETQGMGEELLHYLPKLKTLTMIYVGPEVWDNGSEGHNFACMKECLPQGRRRFSIRRTMTYHAFTQTSTFRVNPPDLVAGFNTGMGEVDTVSWRNSLRVVLDRNVPAVFTAYSMMEGRDDTRLLRSMDAHFIKGLERNKWRGPIPKPREGLELLAVESSHYTNNYYFMIKGRSASYI</sequence>
<name>A0ABQ0LN87_MYCCL</name>
<feature type="domain" description="MYND-type" evidence="5">
    <location>
        <begin position="1"/>
        <end position="29"/>
    </location>
</feature>
<evidence type="ECO:0000313" key="7">
    <source>
        <dbReference type="Proteomes" id="UP000815677"/>
    </source>
</evidence>
<evidence type="ECO:0000256" key="1">
    <source>
        <dbReference type="ARBA" id="ARBA00022723"/>
    </source>
</evidence>
<dbReference type="Gene3D" id="6.10.140.2220">
    <property type="match status" value="1"/>
</dbReference>
<dbReference type="Proteomes" id="UP000815677">
    <property type="component" value="Unassembled WGS sequence"/>
</dbReference>
<reference evidence="6" key="1">
    <citation type="submission" date="2014-09" db="EMBL/GenBank/DDBJ databases">
        <title>Genome sequence of the luminous mushroom Mycena chlorophos for searching fungal bioluminescence genes.</title>
        <authorList>
            <person name="Tanaka Y."/>
            <person name="Kasuga D."/>
            <person name="Oba Y."/>
            <person name="Hase S."/>
            <person name="Sato K."/>
            <person name="Oba Y."/>
            <person name="Sakakibara Y."/>
        </authorList>
    </citation>
    <scope>NUCLEOTIDE SEQUENCE</scope>
</reference>
<dbReference type="EMBL" id="DF847155">
    <property type="protein sequence ID" value="GAT51356.1"/>
    <property type="molecule type" value="Genomic_DNA"/>
</dbReference>
<organism evidence="6 7">
    <name type="scientific">Mycena chlorophos</name>
    <name type="common">Agaric fungus</name>
    <name type="synonym">Agaricus chlorophos</name>
    <dbReference type="NCBI Taxonomy" id="658473"/>
    <lineage>
        <taxon>Eukaryota</taxon>
        <taxon>Fungi</taxon>
        <taxon>Dikarya</taxon>
        <taxon>Basidiomycota</taxon>
        <taxon>Agaricomycotina</taxon>
        <taxon>Agaricomycetes</taxon>
        <taxon>Agaricomycetidae</taxon>
        <taxon>Agaricales</taxon>
        <taxon>Marasmiineae</taxon>
        <taxon>Mycenaceae</taxon>
        <taxon>Mycena</taxon>
    </lineage>
</organism>
<evidence type="ECO:0000313" key="6">
    <source>
        <dbReference type="EMBL" id="GAT51356.1"/>
    </source>
</evidence>
<keyword evidence="1" id="KW-0479">Metal-binding</keyword>
<dbReference type="PANTHER" id="PTHR46920:SF1">
    <property type="entry name" value="PROTEIN MSS51 HOMOLOG, MITOCHONDRIAL-RELATED"/>
    <property type="match status" value="1"/>
</dbReference>
<protein>
    <recommendedName>
        <fullName evidence="5">MYND-type domain-containing protein</fullName>
    </recommendedName>
</protein>
<dbReference type="SUPFAM" id="SSF144232">
    <property type="entry name" value="HIT/MYND zinc finger-like"/>
    <property type="match status" value="1"/>
</dbReference>
<evidence type="ECO:0000256" key="3">
    <source>
        <dbReference type="ARBA" id="ARBA00022833"/>
    </source>
</evidence>
<evidence type="ECO:0000256" key="2">
    <source>
        <dbReference type="ARBA" id="ARBA00022771"/>
    </source>
</evidence>
<keyword evidence="7" id="KW-1185">Reference proteome</keyword>